<dbReference type="PROSITE" id="PS00518">
    <property type="entry name" value="ZF_RING_1"/>
    <property type="match status" value="1"/>
</dbReference>
<keyword evidence="3" id="KW-0862">Zinc</keyword>
<dbReference type="OrthoDB" id="5315566at2759"/>
<dbReference type="SUPFAM" id="SSF57850">
    <property type="entry name" value="RING/U-box"/>
    <property type="match status" value="1"/>
</dbReference>
<sequence length="252" mass="29545">MSTNWAIENTPHLPSNQRYSWMEVRGVWRRAVVPFDRSTLLRPATHELPDIPGGRTERFQPQYHSREFLNVHAIIQYHFDCSWFSVYATSTPPGYVETDWVSIIREVNRPPQYIDLSDSDASDAGDHSIRCLLCTRRQLRVNFVGCTHGMCKSCVKKLYWSRCADFDHWPEGIRCPWCRHEVTELDVGGGEIDRVPTYILYVSMRALKRLGNAKIHRIVPVHMREWALEAAFKFSLPKHRYMFENHDHDAQE</sequence>
<evidence type="ECO:0000313" key="7">
    <source>
        <dbReference type="Proteomes" id="UP000277580"/>
    </source>
</evidence>
<dbReference type="InterPro" id="IPR013083">
    <property type="entry name" value="Znf_RING/FYVE/PHD"/>
</dbReference>
<evidence type="ECO:0000256" key="4">
    <source>
        <dbReference type="PROSITE-ProRule" id="PRU00175"/>
    </source>
</evidence>
<evidence type="ECO:0000256" key="2">
    <source>
        <dbReference type="ARBA" id="ARBA00022771"/>
    </source>
</evidence>
<keyword evidence="7" id="KW-1185">Reference proteome</keyword>
<dbReference type="InterPro" id="IPR017907">
    <property type="entry name" value="Znf_RING_CS"/>
</dbReference>
<dbReference type="AlphaFoldDB" id="A0A3N4K996"/>
<dbReference type="Gene3D" id="3.30.40.10">
    <property type="entry name" value="Zinc/RING finger domain, C3HC4 (zinc finger)"/>
    <property type="match status" value="1"/>
</dbReference>
<reference evidence="6 7" key="1">
    <citation type="journal article" date="2018" name="Nat. Ecol. Evol.">
        <title>Pezizomycetes genomes reveal the molecular basis of ectomycorrhizal truffle lifestyle.</title>
        <authorList>
            <person name="Murat C."/>
            <person name="Payen T."/>
            <person name="Noel B."/>
            <person name="Kuo A."/>
            <person name="Morin E."/>
            <person name="Chen J."/>
            <person name="Kohler A."/>
            <person name="Krizsan K."/>
            <person name="Balestrini R."/>
            <person name="Da Silva C."/>
            <person name="Montanini B."/>
            <person name="Hainaut M."/>
            <person name="Levati E."/>
            <person name="Barry K.W."/>
            <person name="Belfiori B."/>
            <person name="Cichocki N."/>
            <person name="Clum A."/>
            <person name="Dockter R.B."/>
            <person name="Fauchery L."/>
            <person name="Guy J."/>
            <person name="Iotti M."/>
            <person name="Le Tacon F."/>
            <person name="Lindquist E.A."/>
            <person name="Lipzen A."/>
            <person name="Malagnac F."/>
            <person name="Mello A."/>
            <person name="Molinier V."/>
            <person name="Miyauchi S."/>
            <person name="Poulain J."/>
            <person name="Riccioni C."/>
            <person name="Rubini A."/>
            <person name="Sitrit Y."/>
            <person name="Splivallo R."/>
            <person name="Traeger S."/>
            <person name="Wang M."/>
            <person name="Zifcakova L."/>
            <person name="Wipf D."/>
            <person name="Zambonelli A."/>
            <person name="Paolocci F."/>
            <person name="Nowrousian M."/>
            <person name="Ottonello S."/>
            <person name="Baldrian P."/>
            <person name="Spatafora J.W."/>
            <person name="Henrissat B."/>
            <person name="Nagy L.G."/>
            <person name="Aury J.M."/>
            <person name="Wincker P."/>
            <person name="Grigoriev I.V."/>
            <person name="Bonfante P."/>
            <person name="Martin F.M."/>
        </authorList>
    </citation>
    <scope>NUCLEOTIDE SEQUENCE [LARGE SCALE GENOMIC DNA]</scope>
    <source>
        <strain evidence="6 7">CCBAS932</strain>
    </source>
</reference>
<evidence type="ECO:0000256" key="3">
    <source>
        <dbReference type="ARBA" id="ARBA00022833"/>
    </source>
</evidence>
<gene>
    <name evidence="6" type="ORF">P167DRAFT_579642</name>
</gene>
<keyword evidence="1" id="KW-0479">Metal-binding</keyword>
<accession>A0A3N4K996</accession>
<proteinExistence type="predicted"/>
<name>A0A3N4K996_9PEZI</name>
<keyword evidence="2 4" id="KW-0863">Zinc-finger</keyword>
<dbReference type="InterPro" id="IPR001841">
    <property type="entry name" value="Znf_RING"/>
</dbReference>
<evidence type="ECO:0000313" key="6">
    <source>
        <dbReference type="EMBL" id="RPB07094.1"/>
    </source>
</evidence>
<dbReference type="EMBL" id="ML119196">
    <property type="protein sequence ID" value="RPB07094.1"/>
    <property type="molecule type" value="Genomic_DNA"/>
</dbReference>
<dbReference type="PROSITE" id="PS50089">
    <property type="entry name" value="ZF_RING_2"/>
    <property type="match status" value="1"/>
</dbReference>
<feature type="domain" description="RING-type" evidence="5">
    <location>
        <begin position="131"/>
        <end position="179"/>
    </location>
</feature>
<evidence type="ECO:0000256" key="1">
    <source>
        <dbReference type="ARBA" id="ARBA00022723"/>
    </source>
</evidence>
<evidence type="ECO:0000259" key="5">
    <source>
        <dbReference type="PROSITE" id="PS50089"/>
    </source>
</evidence>
<protein>
    <recommendedName>
        <fullName evidence="5">RING-type domain-containing protein</fullName>
    </recommendedName>
</protein>
<dbReference type="InParanoid" id="A0A3N4K996"/>
<dbReference type="Proteomes" id="UP000277580">
    <property type="component" value="Unassembled WGS sequence"/>
</dbReference>
<dbReference type="GO" id="GO:0008270">
    <property type="term" value="F:zinc ion binding"/>
    <property type="evidence" value="ECO:0007669"/>
    <property type="project" value="UniProtKB-KW"/>
</dbReference>
<organism evidence="6 7">
    <name type="scientific">Morchella conica CCBAS932</name>
    <dbReference type="NCBI Taxonomy" id="1392247"/>
    <lineage>
        <taxon>Eukaryota</taxon>
        <taxon>Fungi</taxon>
        <taxon>Dikarya</taxon>
        <taxon>Ascomycota</taxon>
        <taxon>Pezizomycotina</taxon>
        <taxon>Pezizomycetes</taxon>
        <taxon>Pezizales</taxon>
        <taxon>Morchellaceae</taxon>
        <taxon>Morchella</taxon>
    </lineage>
</organism>